<feature type="transmembrane region" description="Helical" evidence="1">
    <location>
        <begin position="71"/>
        <end position="97"/>
    </location>
</feature>
<organism evidence="2 3">
    <name type="scientific">Ruminococcus difficilis</name>
    <dbReference type="NCBI Taxonomy" id="2763069"/>
    <lineage>
        <taxon>Bacteria</taxon>
        <taxon>Bacillati</taxon>
        <taxon>Bacillota</taxon>
        <taxon>Clostridia</taxon>
        <taxon>Eubacteriales</taxon>
        <taxon>Oscillospiraceae</taxon>
        <taxon>Ruminococcus</taxon>
    </lineage>
</organism>
<gene>
    <name evidence="2" type="ORF">JKK62_07785</name>
</gene>
<sequence>MAIRTEEEEKRLSEKRSNRKKAFAKFREDFMASFLLGIKAGGILTGALIVLYLAAKFIFRWDLFYETDLNYAAIFLVLTIVFAFLVLICIMIAVILYNNKHKRNTKYTQR</sequence>
<keyword evidence="3" id="KW-1185">Reference proteome</keyword>
<protein>
    <submittedName>
        <fullName evidence="2">Uncharacterized protein</fullName>
    </submittedName>
</protein>
<feature type="transmembrane region" description="Helical" evidence="1">
    <location>
        <begin position="30"/>
        <end position="59"/>
    </location>
</feature>
<dbReference type="EMBL" id="JAEQMG010000066">
    <property type="protein sequence ID" value="MBK6088551.1"/>
    <property type="molecule type" value="Genomic_DNA"/>
</dbReference>
<evidence type="ECO:0000313" key="3">
    <source>
        <dbReference type="Proteomes" id="UP000633365"/>
    </source>
</evidence>
<accession>A0A934WPP7</accession>
<evidence type="ECO:0000256" key="1">
    <source>
        <dbReference type="SAM" id="Phobius"/>
    </source>
</evidence>
<proteinExistence type="predicted"/>
<reference evidence="2" key="1">
    <citation type="submission" date="2021-01" db="EMBL/GenBank/DDBJ databases">
        <title>Genome public.</title>
        <authorList>
            <person name="Liu C."/>
            <person name="Sun Q."/>
        </authorList>
    </citation>
    <scope>NUCLEOTIDE SEQUENCE</scope>
    <source>
        <strain evidence="2">M6</strain>
    </source>
</reference>
<keyword evidence="1" id="KW-0472">Membrane</keyword>
<evidence type="ECO:0000313" key="2">
    <source>
        <dbReference type="EMBL" id="MBK6088551.1"/>
    </source>
</evidence>
<dbReference type="RefSeq" id="WP_201427446.1">
    <property type="nucleotide sequence ID" value="NZ_JAEQMG010000066.1"/>
</dbReference>
<dbReference type="Proteomes" id="UP000633365">
    <property type="component" value="Unassembled WGS sequence"/>
</dbReference>
<dbReference type="AlphaFoldDB" id="A0A934WPP7"/>
<comment type="caution">
    <text evidence="2">The sequence shown here is derived from an EMBL/GenBank/DDBJ whole genome shotgun (WGS) entry which is preliminary data.</text>
</comment>
<keyword evidence="1" id="KW-0812">Transmembrane</keyword>
<name>A0A934WPP7_9FIRM</name>
<keyword evidence="1" id="KW-1133">Transmembrane helix</keyword>